<keyword evidence="3" id="KW-1185">Reference proteome</keyword>
<evidence type="ECO:0000313" key="2">
    <source>
        <dbReference type="EMBL" id="KAH7026517.1"/>
    </source>
</evidence>
<feature type="region of interest" description="Disordered" evidence="1">
    <location>
        <begin position="115"/>
        <end position="155"/>
    </location>
</feature>
<dbReference type="EMBL" id="JAGTJQ010000008">
    <property type="protein sequence ID" value="KAH7026517.1"/>
    <property type="molecule type" value="Genomic_DNA"/>
</dbReference>
<dbReference type="Proteomes" id="UP000756346">
    <property type="component" value="Unassembled WGS sequence"/>
</dbReference>
<accession>A0A9P9BR37</accession>
<reference evidence="2" key="1">
    <citation type="journal article" date="2021" name="Nat. Commun.">
        <title>Genetic determinants of endophytism in the Arabidopsis root mycobiome.</title>
        <authorList>
            <person name="Mesny F."/>
            <person name="Miyauchi S."/>
            <person name="Thiergart T."/>
            <person name="Pickel B."/>
            <person name="Atanasova L."/>
            <person name="Karlsson M."/>
            <person name="Huettel B."/>
            <person name="Barry K.W."/>
            <person name="Haridas S."/>
            <person name="Chen C."/>
            <person name="Bauer D."/>
            <person name="Andreopoulos W."/>
            <person name="Pangilinan J."/>
            <person name="LaButti K."/>
            <person name="Riley R."/>
            <person name="Lipzen A."/>
            <person name="Clum A."/>
            <person name="Drula E."/>
            <person name="Henrissat B."/>
            <person name="Kohler A."/>
            <person name="Grigoriev I.V."/>
            <person name="Martin F.M."/>
            <person name="Hacquard S."/>
        </authorList>
    </citation>
    <scope>NUCLEOTIDE SEQUENCE</scope>
    <source>
        <strain evidence="2">MPI-CAGE-CH-0230</strain>
    </source>
</reference>
<protein>
    <submittedName>
        <fullName evidence="2">Uncharacterized protein</fullName>
    </submittedName>
</protein>
<dbReference type="AlphaFoldDB" id="A0A9P9BR37"/>
<evidence type="ECO:0000313" key="3">
    <source>
        <dbReference type="Proteomes" id="UP000756346"/>
    </source>
</evidence>
<evidence type="ECO:0000256" key="1">
    <source>
        <dbReference type="SAM" id="MobiDB-lite"/>
    </source>
</evidence>
<organism evidence="2 3">
    <name type="scientific">Microdochium trichocladiopsis</name>
    <dbReference type="NCBI Taxonomy" id="1682393"/>
    <lineage>
        <taxon>Eukaryota</taxon>
        <taxon>Fungi</taxon>
        <taxon>Dikarya</taxon>
        <taxon>Ascomycota</taxon>
        <taxon>Pezizomycotina</taxon>
        <taxon>Sordariomycetes</taxon>
        <taxon>Xylariomycetidae</taxon>
        <taxon>Xylariales</taxon>
        <taxon>Microdochiaceae</taxon>
        <taxon>Microdochium</taxon>
    </lineage>
</organism>
<sequence>MGQGVRGNGTEISNRAVYVSHGGSRSALVPFLNTSHHKTSYATFAADNTGRVCVCLKSGSCRQTHAYSVTQRSSVTLRTNPRQSLDRRIALVHQVVLFDLHVPFLDMYMHPNSRSHMDTHTHTHLYSQPQPHAASRSLAHAHGTTRATCAETLHT</sequence>
<comment type="caution">
    <text evidence="2">The sequence shown here is derived from an EMBL/GenBank/DDBJ whole genome shotgun (WGS) entry which is preliminary data.</text>
</comment>
<name>A0A9P9BR37_9PEZI</name>
<gene>
    <name evidence="2" type="ORF">B0I36DRAFT_159499</name>
</gene>
<dbReference type="RefSeq" id="XP_046009734.1">
    <property type="nucleotide sequence ID" value="XM_046148638.1"/>
</dbReference>
<dbReference type="GeneID" id="70178184"/>
<proteinExistence type="predicted"/>